<dbReference type="PROSITE" id="PS51257">
    <property type="entry name" value="PROKAR_LIPOPROTEIN"/>
    <property type="match status" value="1"/>
</dbReference>
<dbReference type="Proteomes" id="UP001469749">
    <property type="component" value="Unassembled WGS sequence"/>
</dbReference>
<evidence type="ECO:0000313" key="2">
    <source>
        <dbReference type="Proteomes" id="UP001469749"/>
    </source>
</evidence>
<comment type="caution">
    <text evidence="1">The sequence shown here is derived from an EMBL/GenBank/DDBJ whole genome shotgun (WGS) entry which is preliminary data.</text>
</comment>
<name>A0ABV1B7N0_9FIRM</name>
<reference evidence="1 2" key="1">
    <citation type="submission" date="2024-03" db="EMBL/GenBank/DDBJ databases">
        <title>Human intestinal bacterial collection.</title>
        <authorList>
            <person name="Pauvert C."/>
            <person name="Hitch T.C.A."/>
            <person name="Clavel T."/>
        </authorList>
    </citation>
    <scope>NUCLEOTIDE SEQUENCE [LARGE SCALE GENOMIC DNA]</scope>
    <source>
        <strain evidence="1 2">CLA-AA-H190</strain>
    </source>
</reference>
<protein>
    <submittedName>
        <fullName evidence="1">Uncharacterized protein</fullName>
    </submittedName>
</protein>
<sequence>MKTGTITVHAPNNNGSFLQACVDDRIDGLLGQLNLNDRTVSKNDNCAEIIQRPIDYCMVNQILDGIREKGIDYLKRALFE</sequence>
<evidence type="ECO:0000313" key="1">
    <source>
        <dbReference type="EMBL" id="MEQ2366425.1"/>
    </source>
</evidence>
<gene>
    <name evidence="1" type="ORF">WMO25_15280</name>
</gene>
<organism evidence="1 2">
    <name type="scientific">Coprococcus intestinihominis</name>
    <dbReference type="NCBI Taxonomy" id="3133154"/>
    <lineage>
        <taxon>Bacteria</taxon>
        <taxon>Bacillati</taxon>
        <taxon>Bacillota</taxon>
        <taxon>Clostridia</taxon>
        <taxon>Lachnospirales</taxon>
        <taxon>Lachnospiraceae</taxon>
        <taxon>Coprococcus</taxon>
    </lineage>
</organism>
<dbReference type="EMBL" id="JBBMEK010000266">
    <property type="protein sequence ID" value="MEQ2366425.1"/>
    <property type="molecule type" value="Genomic_DNA"/>
</dbReference>
<accession>A0ABV1B7N0</accession>
<dbReference type="RefSeq" id="WP_349086035.1">
    <property type="nucleotide sequence ID" value="NZ_JBBMEK010000266.1"/>
</dbReference>
<keyword evidence="2" id="KW-1185">Reference proteome</keyword>
<proteinExistence type="predicted"/>